<dbReference type="Proteomes" id="UP001176021">
    <property type="component" value="Unassembled WGS sequence"/>
</dbReference>
<evidence type="ECO:0008006" key="3">
    <source>
        <dbReference type="Google" id="ProtNLM"/>
    </source>
</evidence>
<accession>A0ABT8QPA8</accession>
<keyword evidence="2" id="KW-1185">Reference proteome</keyword>
<dbReference type="EMBL" id="JAMJEV010000007">
    <property type="protein sequence ID" value="MDO0823115.1"/>
    <property type="molecule type" value="Genomic_DNA"/>
</dbReference>
<comment type="caution">
    <text evidence="1">The sequence shown here is derived from an EMBL/GenBank/DDBJ whole genome shotgun (WGS) entry which is preliminary data.</text>
</comment>
<organism evidence="1 2">
    <name type="scientific">Desulfosporosinus nitroreducens</name>
    <dbReference type="NCBI Taxonomy" id="2018668"/>
    <lineage>
        <taxon>Bacteria</taxon>
        <taxon>Bacillati</taxon>
        <taxon>Bacillota</taxon>
        <taxon>Clostridia</taxon>
        <taxon>Eubacteriales</taxon>
        <taxon>Desulfitobacteriaceae</taxon>
        <taxon>Desulfosporosinus</taxon>
    </lineage>
</organism>
<proteinExistence type="predicted"/>
<sequence>MEFAGNREQQSSSGIIVSTGLGSTGWLKSVISGASNIVNYLSGKEFNIQREIQLNWNNDYLYYSVREPFPRKTSQTNLVFGKITKDCPLRIFSLMPENGVIFSDGIENDFVQFNSGIEATVLLLLRKKVI</sequence>
<reference evidence="1" key="1">
    <citation type="submission" date="2022-05" db="EMBL/GenBank/DDBJ databases">
        <title>Expanded diversity of anoxic marine methylotrophy in a Black Sea sulfate reducing microorganism.</title>
        <authorList>
            <person name="Fischer P.Q."/>
            <person name="Stams A.J.M."/>
            <person name="Villanueva L."/>
            <person name="Sousa D.Z."/>
        </authorList>
    </citation>
    <scope>NUCLEOTIDE SEQUENCE</scope>
    <source>
        <strain evidence="1">P130</strain>
    </source>
</reference>
<evidence type="ECO:0000313" key="2">
    <source>
        <dbReference type="Proteomes" id="UP001176021"/>
    </source>
</evidence>
<dbReference type="RefSeq" id="WP_302048629.1">
    <property type="nucleotide sequence ID" value="NZ_JAMJEV010000007.1"/>
</dbReference>
<protein>
    <recommendedName>
        <fullName evidence="3">Sugar kinase</fullName>
    </recommendedName>
</protein>
<name>A0ABT8QPA8_9FIRM</name>
<evidence type="ECO:0000313" key="1">
    <source>
        <dbReference type="EMBL" id="MDO0823115.1"/>
    </source>
</evidence>
<gene>
    <name evidence="1" type="ORF">M8H41_09645</name>
</gene>